<dbReference type="Proteomes" id="UP000254412">
    <property type="component" value="Unassembled WGS sequence"/>
</dbReference>
<dbReference type="SUPFAM" id="SSF55729">
    <property type="entry name" value="Acyl-CoA N-acyltransferases (Nat)"/>
    <property type="match status" value="1"/>
</dbReference>
<protein>
    <recommendedName>
        <fullName evidence="2">GCN5-related N-acetyltransferase</fullName>
    </recommendedName>
</protein>
<evidence type="ECO:0000313" key="4">
    <source>
        <dbReference type="Proteomes" id="UP000254412"/>
    </source>
</evidence>
<evidence type="ECO:0000256" key="2">
    <source>
        <dbReference type="ARBA" id="ARBA00029740"/>
    </source>
</evidence>
<dbReference type="InterPro" id="IPR000182">
    <property type="entry name" value="GNAT_dom"/>
</dbReference>
<dbReference type="AlphaFoldDB" id="A0A291JKZ0"/>
<dbReference type="CDD" id="cd04301">
    <property type="entry name" value="NAT_SF"/>
    <property type="match status" value="1"/>
</dbReference>
<dbReference type="InterPro" id="IPR039143">
    <property type="entry name" value="GNPNAT1-like"/>
</dbReference>
<evidence type="ECO:0000313" key="3">
    <source>
        <dbReference type="EMBL" id="SUM55589.1"/>
    </source>
</evidence>
<dbReference type="GO" id="GO:0004343">
    <property type="term" value="F:glucosamine 6-phosphate N-acetyltransferase activity"/>
    <property type="evidence" value="ECO:0007669"/>
    <property type="project" value="TreeGrafter"/>
</dbReference>
<accession>A0A291JKZ0</accession>
<keyword evidence="3" id="KW-0808">Transferase</keyword>
<dbReference type="KEGG" id="snl:BJD96_09660"/>
<organism evidence="3 4">
    <name type="scientific">Staphylococcus nepalensis</name>
    <dbReference type="NCBI Taxonomy" id="214473"/>
    <lineage>
        <taxon>Bacteria</taxon>
        <taxon>Bacillati</taxon>
        <taxon>Bacillota</taxon>
        <taxon>Bacilli</taxon>
        <taxon>Bacillales</taxon>
        <taxon>Staphylococcaceae</taxon>
        <taxon>Staphylococcus</taxon>
    </lineage>
</organism>
<sequence length="141" mass="16114">MIFKIVNTSDMLNDAYEIRKKVFVLEQGVPLENEIDQFESSSTHVIGYDNLQSPFATGRFRTYKNGAKIERVAILASHRKLGYGKSLMQFIEAAAKEADYHTLTLNAQCHAQHFYETLGYTTFGDVFLEENIEHIVMTKTI</sequence>
<dbReference type="PROSITE" id="PS51186">
    <property type="entry name" value="GNAT"/>
    <property type="match status" value="1"/>
</dbReference>
<comment type="similarity">
    <text evidence="1">Belongs to the UPF0039 (ElaA) family.</text>
</comment>
<dbReference type="Gene3D" id="3.40.630.30">
    <property type="match status" value="1"/>
</dbReference>
<proteinExistence type="inferred from homology"/>
<gene>
    <name evidence="3" type="ORF">NCTC13834_01957</name>
</gene>
<reference evidence="3 4" key="1">
    <citation type="submission" date="2018-06" db="EMBL/GenBank/DDBJ databases">
        <authorList>
            <consortium name="Pathogen Informatics"/>
            <person name="Doyle S."/>
        </authorList>
    </citation>
    <scope>NUCLEOTIDE SEQUENCE [LARGE SCALE GENOMIC DNA]</scope>
    <source>
        <strain evidence="3 4">NCTC13834</strain>
    </source>
</reference>
<dbReference type="Pfam" id="PF13673">
    <property type="entry name" value="Acetyltransf_10"/>
    <property type="match status" value="1"/>
</dbReference>
<dbReference type="EMBL" id="UHDS01000001">
    <property type="protein sequence ID" value="SUM55589.1"/>
    <property type="molecule type" value="Genomic_DNA"/>
</dbReference>
<dbReference type="PANTHER" id="PTHR13355">
    <property type="entry name" value="GLUCOSAMINE 6-PHOSPHATE N-ACETYLTRANSFERASE"/>
    <property type="match status" value="1"/>
</dbReference>
<dbReference type="InterPro" id="IPR016181">
    <property type="entry name" value="Acyl_CoA_acyltransferase"/>
</dbReference>
<dbReference type="PANTHER" id="PTHR13355:SF11">
    <property type="entry name" value="GLUCOSAMINE 6-PHOSPHATE N-ACETYLTRANSFERASE"/>
    <property type="match status" value="1"/>
</dbReference>
<name>A0A291JKZ0_9STAP</name>
<evidence type="ECO:0000256" key="1">
    <source>
        <dbReference type="ARBA" id="ARBA00009623"/>
    </source>
</evidence>